<proteinExistence type="predicted"/>
<evidence type="ECO:0000256" key="1">
    <source>
        <dbReference type="SAM" id="MobiDB-lite"/>
    </source>
</evidence>
<feature type="transmembrane region" description="Helical" evidence="2">
    <location>
        <begin position="86"/>
        <end position="114"/>
    </location>
</feature>
<gene>
    <name evidence="3" type="ORF">U0070_027633</name>
</gene>
<keyword evidence="2" id="KW-0812">Transmembrane</keyword>
<evidence type="ECO:0000313" key="3">
    <source>
        <dbReference type="EMBL" id="KAK7804916.1"/>
    </source>
</evidence>
<protein>
    <submittedName>
        <fullName evidence="3">Uncharacterized protein</fullName>
    </submittedName>
</protein>
<keyword evidence="2" id="KW-1133">Transmembrane helix</keyword>
<reference evidence="3 4" key="1">
    <citation type="journal article" date="2023" name="bioRxiv">
        <title>Conserved and derived expression patterns and positive selection on dental genes reveal complex evolutionary context of ever-growing rodent molars.</title>
        <authorList>
            <person name="Calamari Z.T."/>
            <person name="Song A."/>
            <person name="Cohen E."/>
            <person name="Akter M."/>
            <person name="Roy R.D."/>
            <person name="Hallikas O."/>
            <person name="Christensen M.M."/>
            <person name="Li P."/>
            <person name="Marangoni P."/>
            <person name="Jernvall J."/>
            <person name="Klein O.D."/>
        </authorList>
    </citation>
    <scope>NUCLEOTIDE SEQUENCE [LARGE SCALE GENOMIC DNA]</scope>
    <source>
        <strain evidence="3">V071</strain>
    </source>
</reference>
<keyword evidence="2" id="KW-0472">Membrane</keyword>
<dbReference type="AlphaFoldDB" id="A0AAW0HS31"/>
<accession>A0AAW0HS31</accession>
<evidence type="ECO:0000313" key="4">
    <source>
        <dbReference type="Proteomes" id="UP001488838"/>
    </source>
</evidence>
<feature type="region of interest" description="Disordered" evidence="1">
    <location>
        <begin position="197"/>
        <end position="217"/>
    </location>
</feature>
<dbReference type="Proteomes" id="UP001488838">
    <property type="component" value="Unassembled WGS sequence"/>
</dbReference>
<sequence length="238" mass="27357">MSREEWRSCGVVIYGRILLDPTTITKNPFHFHFVWSQKIRSVITKTPGYVGEICQVLPAFLVPVLIHLPPSFLDKKWIMEPYKICYVYGFVMLVLVVLCIATVCVTPRCTFFLLKQRILGGNGKVFFLLHLLKSMFTHIPRTIIFFKTKIFTHFKPGDGGNVVRRLLGYHFYTLPARAVLDPLREAHWAGKGKLGGDNRIRRPDKHSSKVMTPVGKTRRSEYDLRVVLPPLKSEEEEG</sequence>
<feature type="compositionally biased region" description="Basic and acidic residues" evidence="1">
    <location>
        <begin position="197"/>
        <end position="207"/>
    </location>
</feature>
<evidence type="ECO:0000256" key="2">
    <source>
        <dbReference type="SAM" id="Phobius"/>
    </source>
</evidence>
<organism evidence="3 4">
    <name type="scientific">Myodes glareolus</name>
    <name type="common">Bank vole</name>
    <name type="synonym">Clethrionomys glareolus</name>
    <dbReference type="NCBI Taxonomy" id="447135"/>
    <lineage>
        <taxon>Eukaryota</taxon>
        <taxon>Metazoa</taxon>
        <taxon>Chordata</taxon>
        <taxon>Craniata</taxon>
        <taxon>Vertebrata</taxon>
        <taxon>Euteleostomi</taxon>
        <taxon>Mammalia</taxon>
        <taxon>Eutheria</taxon>
        <taxon>Euarchontoglires</taxon>
        <taxon>Glires</taxon>
        <taxon>Rodentia</taxon>
        <taxon>Myomorpha</taxon>
        <taxon>Muroidea</taxon>
        <taxon>Cricetidae</taxon>
        <taxon>Arvicolinae</taxon>
        <taxon>Myodes</taxon>
    </lineage>
</organism>
<keyword evidence="4" id="KW-1185">Reference proteome</keyword>
<dbReference type="EMBL" id="JBBHLL010000360">
    <property type="protein sequence ID" value="KAK7804916.1"/>
    <property type="molecule type" value="Genomic_DNA"/>
</dbReference>
<name>A0AAW0HS31_MYOGA</name>
<comment type="caution">
    <text evidence="3">The sequence shown here is derived from an EMBL/GenBank/DDBJ whole genome shotgun (WGS) entry which is preliminary data.</text>
</comment>